<dbReference type="InterPro" id="IPR029039">
    <property type="entry name" value="Flavoprotein-like_sf"/>
</dbReference>
<dbReference type="PROSITE" id="PS50902">
    <property type="entry name" value="FLAVODOXIN_LIKE"/>
    <property type="match status" value="1"/>
</dbReference>
<comment type="cofactor">
    <cofactor evidence="1">
        <name>FMN</name>
        <dbReference type="ChEBI" id="CHEBI:58210"/>
    </cofactor>
</comment>
<feature type="domain" description="Flavodoxin-like" evidence="4">
    <location>
        <begin position="3"/>
        <end position="152"/>
    </location>
</feature>
<evidence type="ECO:0000256" key="3">
    <source>
        <dbReference type="ARBA" id="ARBA00022643"/>
    </source>
</evidence>
<dbReference type="EMBL" id="JAOWKX010000010">
    <property type="protein sequence ID" value="MCV2886331.1"/>
    <property type="molecule type" value="Genomic_DNA"/>
</dbReference>
<dbReference type="PROSITE" id="PS00201">
    <property type="entry name" value="FLAVODOXIN"/>
    <property type="match status" value="1"/>
</dbReference>
<proteinExistence type="predicted"/>
<dbReference type="PANTHER" id="PTHR30546">
    <property type="entry name" value="FLAVODOXIN-RELATED PROTEIN WRBA-RELATED"/>
    <property type="match status" value="1"/>
</dbReference>
<evidence type="ECO:0000313" key="5">
    <source>
        <dbReference type="EMBL" id="MCV2886331.1"/>
    </source>
</evidence>
<organism evidence="5 6">
    <name type="scientific">Fluctibacter corallii</name>
    <dbReference type="NCBI Taxonomy" id="2984329"/>
    <lineage>
        <taxon>Bacteria</taxon>
        <taxon>Pseudomonadati</taxon>
        <taxon>Pseudomonadota</taxon>
        <taxon>Gammaproteobacteria</taxon>
        <taxon>Alteromonadales</taxon>
        <taxon>Alteromonadaceae</taxon>
        <taxon>Fluctibacter</taxon>
    </lineage>
</organism>
<dbReference type="InterPro" id="IPR005025">
    <property type="entry name" value="FMN_Rdtase-like_dom"/>
</dbReference>
<gene>
    <name evidence="5" type="ORF">OE749_16675</name>
</gene>
<dbReference type="RefSeq" id="WP_263713619.1">
    <property type="nucleotide sequence ID" value="NZ_JAOWKX010000010.1"/>
</dbReference>
<dbReference type="Gene3D" id="3.40.50.360">
    <property type="match status" value="1"/>
</dbReference>
<evidence type="ECO:0000256" key="1">
    <source>
        <dbReference type="ARBA" id="ARBA00001917"/>
    </source>
</evidence>
<protein>
    <submittedName>
        <fullName evidence="5">Flavodoxin family protein</fullName>
    </submittedName>
</protein>
<accession>A0ABT3ACD0</accession>
<dbReference type="InterPro" id="IPR001226">
    <property type="entry name" value="Flavodoxin_CS"/>
</dbReference>
<dbReference type="SUPFAM" id="SSF52218">
    <property type="entry name" value="Flavoproteins"/>
    <property type="match status" value="1"/>
</dbReference>
<evidence type="ECO:0000256" key="2">
    <source>
        <dbReference type="ARBA" id="ARBA00022630"/>
    </source>
</evidence>
<comment type="caution">
    <text evidence="5">The sequence shown here is derived from an EMBL/GenBank/DDBJ whole genome shotgun (WGS) entry which is preliminary data.</text>
</comment>
<keyword evidence="3" id="KW-0288">FMN</keyword>
<dbReference type="Proteomes" id="UP001652504">
    <property type="component" value="Unassembled WGS sequence"/>
</dbReference>
<evidence type="ECO:0000313" key="6">
    <source>
        <dbReference type="Proteomes" id="UP001652504"/>
    </source>
</evidence>
<dbReference type="PANTHER" id="PTHR30546:SF23">
    <property type="entry name" value="FLAVOPROTEIN-LIKE PROTEIN YCP4-RELATED"/>
    <property type="match status" value="1"/>
</dbReference>
<keyword evidence="6" id="KW-1185">Reference proteome</keyword>
<dbReference type="Pfam" id="PF03358">
    <property type="entry name" value="FMN_red"/>
    <property type="match status" value="1"/>
</dbReference>
<keyword evidence="2" id="KW-0285">Flavoprotein</keyword>
<name>A0ABT3ACD0_9ALTE</name>
<sequence>MHIAIIYFTKGGVTRQLASAIAQGAINHSNITINTYEITGDDIVKGRFRHASLFSELDSADAIIFGSPTYMGSVAAQFKAFADASSEAWCEQRWAGKLAAGFTCGSAVNGEQTSTLGYLMTLASQHGMLWVGFDFGLDNFEGGVNRFGCSLGVVAHAPEGQAHSADLATANYLGKRVSSQLSRINRVTRPILTECEPIPR</sequence>
<evidence type="ECO:0000259" key="4">
    <source>
        <dbReference type="PROSITE" id="PS50902"/>
    </source>
</evidence>
<dbReference type="InterPro" id="IPR008254">
    <property type="entry name" value="Flavodoxin/NO_synth"/>
</dbReference>
<reference evidence="5 6" key="1">
    <citation type="submission" date="2022-10" db="EMBL/GenBank/DDBJ databases">
        <title>Aestuariibacter sp. AA17 isolated from Montipora capitata coral fragment.</title>
        <authorList>
            <person name="Emsley S.A."/>
            <person name="Pfannmuller K.M."/>
            <person name="Loughran R.M."/>
            <person name="Shlafstein M."/>
            <person name="Papke E."/>
            <person name="Saw J.H."/>
            <person name="Ushijima B."/>
            <person name="Videau P."/>
        </authorList>
    </citation>
    <scope>NUCLEOTIDE SEQUENCE [LARGE SCALE GENOMIC DNA]</scope>
    <source>
        <strain evidence="5 6">AA17</strain>
    </source>
</reference>